<proteinExistence type="predicted"/>
<comment type="caution">
    <text evidence="1">The sequence shown here is derived from an EMBL/GenBank/DDBJ whole genome shotgun (WGS) entry which is preliminary data.</text>
</comment>
<dbReference type="RefSeq" id="XP_064653888.1">
    <property type="nucleotide sequence ID" value="XM_064807984.1"/>
</dbReference>
<accession>A0AAV9NX65</accession>
<sequence>MDEGGRIRPVAGAILNGYMRLCDRQGRRLDRTRIVLLLASSTAERAAAKDPHSLSYIGVLIAGRDMSIYEGATESRTTTTNSADETTQRLQGHLDIPTAVARLLYQAGYSHPQSLGSASPNEVALKLSALSSMSAISAQELLPMIRRIVLLGSLEDPLYASATAERFQDMSKEELERKGVWEEGFDDLTGAEIWRRMEQLGG</sequence>
<gene>
    <name evidence="1" type="ORF">LTR77_010767</name>
</gene>
<dbReference type="EMBL" id="JAVRRT010000026">
    <property type="protein sequence ID" value="KAK5163394.1"/>
    <property type="molecule type" value="Genomic_DNA"/>
</dbReference>
<organism evidence="1 2">
    <name type="scientific">Saxophila tyrrhenica</name>
    <dbReference type="NCBI Taxonomy" id="1690608"/>
    <lineage>
        <taxon>Eukaryota</taxon>
        <taxon>Fungi</taxon>
        <taxon>Dikarya</taxon>
        <taxon>Ascomycota</taxon>
        <taxon>Pezizomycotina</taxon>
        <taxon>Dothideomycetes</taxon>
        <taxon>Dothideomycetidae</taxon>
        <taxon>Mycosphaerellales</taxon>
        <taxon>Extremaceae</taxon>
        <taxon>Saxophila</taxon>
    </lineage>
</organism>
<dbReference type="GeneID" id="89932092"/>
<evidence type="ECO:0000313" key="1">
    <source>
        <dbReference type="EMBL" id="KAK5163394.1"/>
    </source>
</evidence>
<protein>
    <recommendedName>
        <fullName evidence="3">Proteasome assembly chaperone 2</fullName>
    </recommendedName>
</protein>
<evidence type="ECO:0008006" key="3">
    <source>
        <dbReference type="Google" id="ProtNLM"/>
    </source>
</evidence>
<reference evidence="1 2" key="1">
    <citation type="submission" date="2023-08" db="EMBL/GenBank/DDBJ databases">
        <title>Black Yeasts Isolated from many extreme environments.</title>
        <authorList>
            <person name="Coleine C."/>
            <person name="Stajich J.E."/>
            <person name="Selbmann L."/>
        </authorList>
    </citation>
    <scope>NUCLEOTIDE SEQUENCE [LARGE SCALE GENOMIC DNA]</scope>
    <source>
        <strain evidence="1 2">CCFEE 5935</strain>
    </source>
</reference>
<evidence type="ECO:0000313" key="2">
    <source>
        <dbReference type="Proteomes" id="UP001337655"/>
    </source>
</evidence>
<name>A0AAV9NX65_9PEZI</name>
<keyword evidence="2" id="KW-1185">Reference proteome</keyword>
<dbReference type="Proteomes" id="UP001337655">
    <property type="component" value="Unassembled WGS sequence"/>
</dbReference>
<dbReference type="AlphaFoldDB" id="A0AAV9NX65"/>